<evidence type="ECO:0000256" key="1">
    <source>
        <dbReference type="SAM" id="MobiDB-lite"/>
    </source>
</evidence>
<keyword evidence="4" id="KW-1185">Reference proteome</keyword>
<dbReference type="KEGG" id="ccro:CMC5_081460"/>
<protein>
    <recommendedName>
        <fullName evidence="5">SH3b domain-containing protein</fullName>
    </recommendedName>
</protein>
<evidence type="ECO:0000313" key="3">
    <source>
        <dbReference type="EMBL" id="AKT43909.1"/>
    </source>
</evidence>
<sequence>MTRYEVRMVVGVGALMVGLVGLVVWGFATSMNSGSASNSSTSGPQVASGKGIAASGSTPVSSAGLVVPVPGNTSAPLRNGPGFGSQVLKQFPSGTRVVARRFQETPGKNTPDRWYEVALAADASVTGWMHGDVLQFQQEPANKPASVAAPQGRAAETTDLPPEDVGLVDTRRGWEWSDRCWRNLQAGNLRWARNECMMGMNLPADSPAPMSSLLYNLGLIEEREGAKARSAEYFKRSLALREHPEVRAALLRVE</sequence>
<accession>A0A0K1ESY3</accession>
<dbReference type="Gene3D" id="2.30.30.40">
    <property type="entry name" value="SH3 Domains"/>
    <property type="match status" value="1"/>
</dbReference>
<dbReference type="EMBL" id="CP012159">
    <property type="protein sequence ID" value="AKT43909.1"/>
    <property type="molecule type" value="Genomic_DNA"/>
</dbReference>
<name>A0A0K1ESY3_CHOCO</name>
<feature type="region of interest" description="Disordered" evidence="1">
    <location>
        <begin position="34"/>
        <end position="59"/>
    </location>
</feature>
<gene>
    <name evidence="3" type="ORF">CMC5_081460</name>
</gene>
<organism evidence="3 4">
    <name type="scientific">Chondromyces crocatus</name>
    <dbReference type="NCBI Taxonomy" id="52"/>
    <lineage>
        <taxon>Bacteria</taxon>
        <taxon>Pseudomonadati</taxon>
        <taxon>Myxococcota</taxon>
        <taxon>Polyangia</taxon>
        <taxon>Polyangiales</taxon>
        <taxon>Polyangiaceae</taxon>
        <taxon>Chondromyces</taxon>
    </lineage>
</organism>
<keyword evidence="2" id="KW-0472">Membrane</keyword>
<proteinExistence type="predicted"/>
<feature type="transmembrane region" description="Helical" evidence="2">
    <location>
        <begin position="6"/>
        <end position="28"/>
    </location>
</feature>
<feature type="region of interest" description="Disordered" evidence="1">
    <location>
        <begin position="141"/>
        <end position="161"/>
    </location>
</feature>
<reference evidence="3 4" key="1">
    <citation type="submission" date="2015-07" db="EMBL/GenBank/DDBJ databases">
        <title>Genome analysis of myxobacterium Chondromyces crocatus Cm c5 reveals a high potential for natural compound synthesis and the genetic basis for the loss of fruiting body formation.</title>
        <authorList>
            <person name="Zaburannyi N."/>
            <person name="Bunk B."/>
            <person name="Maier J."/>
            <person name="Overmann J."/>
            <person name="Mueller R."/>
        </authorList>
    </citation>
    <scope>NUCLEOTIDE SEQUENCE [LARGE SCALE GENOMIC DNA]</scope>
    <source>
        <strain evidence="3 4">Cm c5</strain>
    </source>
</reference>
<evidence type="ECO:0008006" key="5">
    <source>
        <dbReference type="Google" id="ProtNLM"/>
    </source>
</evidence>
<evidence type="ECO:0000256" key="2">
    <source>
        <dbReference type="SAM" id="Phobius"/>
    </source>
</evidence>
<dbReference type="AlphaFoldDB" id="A0A0K1ESY3"/>
<feature type="compositionally biased region" description="Low complexity" evidence="1">
    <location>
        <begin position="34"/>
        <end position="43"/>
    </location>
</feature>
<keyword evidence="2" id="KW-0812">Transmembrane</keyword>
<evidence type="ECO:0000313" key="4">
    <source>
        <dbReference type="Proteomes" id="UP000067626"/>
    </source>
</evidence>
<keyword evidence="2" id="KW-1133">Transmembrane helix</keyword>
<dbReference type="Proteomes" id="UP000067626">
    <property type="component" value="Chromosome"/>
</dbReference>